<dbReference type="EMBL" id="CP015102">
    <property type="protein sequence ID" value="ASJ06824.1"/>
    <property type="molecule type" value="Genomic_DNA"/>
</dbReference>
<evidence type="ECO:0000313" key="2">
    <source>
        <dbReference type="Proteomes" id="UP000197418"/>
    </source>
</evidence>
<dbReference type="RefSeq" id="WP_232461675.1">
    <property type="nucleotide sequence ID" value="NZ_CP015102.1"/>
</dbReference>
<reference evidence="1 2" key="1">
    <citation type="submission" date="2016-04" db="EMBL/GenBank/DDBJ databases">
        <title>Complete genome sequence of Thermococcus pacificus type strain P4.</title>
        <authorList>
            <person name="Oger P.M."/>
        </authorList>
    </citation>
    <scope>NUCLEOTIDE SEQUENCE [LARGE SCALE GENOMIC DNA]</scope>
    <source>
        <strain evidence="1 2">P-4</strain>
    </source>
</reference>
<dbReference type="AlphaFoldDB" id="A0A218P7S3"/>
<dbReference type="Proteomes" id="UP000197418">
    <property type="component" value="Chromosome"/>
</dbReference>
<proteinExistence type="predicted"/>
<gene>
    <name evidence="1" type="ORF">A3L08_05570</name>
</gene>
<accession>A0A218P7S3</accession>
<evidence type="ECO:0000313" key="1">
    <source>
        <dbReference type="EMBL" id="ASJ06824.1"/>
    </source>
</evidence>
<organism evidence="1 2">
    <name type="scientific">Thermococcus pacificus</name>
    <dbReference type="NCBI Taxonomy" id="71998"/>
    <lineage>
        <taxon>Archaea</taxon>
        <taxon>Methanobacteriati</taxon>
        <taxon>Methanobacteriota</taxon>
        <taxon>Thermococci</taxon>
        <taxon>Thermococcales</taxon>
        <taxon>Thermococcaceae</taxon>
        <taxon>Thermococcus</taxon>
    </lineage>
</organism>
<protein>
    <recommendedName>
        <fullName evidence="3">KaiC-like domain-containing protein</fullName>
    </recommendedName>
</protein>
<dbReference type="InterPro" id="IPR027417">
    <property type="entry name" value="P-loop_NTPase"/>
</dbReference>
<name>A0A218P7S3_9EURY</name>
<dbReference type="Gene3D" id="3.40.50.300">
    <property type="entry name" value="P-loop containing nucleotide triphosphate hydrolases"/>
    <property type="match status" value="1"/>
</dbReference>
<sequence length="221" mass="24900">MFLTRAIEKGYFTVVSNYSVPLRSFVRHGVSVGLDVEKALSGEKMAIIDVFDSGYAKLKDSLPGVFYLDSVEPETINPKLDRIYCEELEEKLRSGKALRVIYTLDGAALMLGEENTLRLLNQTVAAKSVGMPNSILLLPVNADIVSKRFVAWISNISDYVLLAKSWIREDHIKEILYLIKAPNPDFEPAVYSMKIKKGANRIRLKKLRSAPELRPPAEEER</sequence>
<dbReference type="KEGG" id="tpaf:A3L08_05570"/>
<evidence type="ECO:0008006" key="3">
    <source>
        <dbReference type="Google" id="ProtNLM"/>
    </source>
</evidence>
<keyword evidence="2" id="KW-1185">Reference proteome</keyword>
<dbReference type="GeneID" id="33315718"/>